<name>A0ABW2PEM1_9ACTN</name>
<dbReference type="Proteomes" id="UP001596496">
    <property type="component" value="Unassembled WGS sequence"/>
</dbReference>
<reference evidence="3" key="1">
    <citation type="journal article" date="2019" name="Int. J. Syst. Evol. Microbiol.">
        <title>The Global Catalogue of Microorganisms (GCM) 10K type strain sequencing project: providing services to taxonomists for standard genome sequencing and annotation.</title>
        <authorList>
            <consortium name="The Broad Institute Genomics Platform"/>
            <consortium name="The Broad Institute Genome Sequencing Center for Infectious Disease"/>
            <person name="Wu L."/>
            <person name="Ma J."/>
        </authorList>
    </citation>
    <scope>NUCLEOTIDE SEQUENCE [LARGE SCALE GENOMIC DNA]</scope>
    <source>
        <strain evidence="3">CECT 7649</strain>
    </source>
</reference>
<evidence type="ECO:0000256" key="1">
    <source>
        <dbReference type="SAM" id="MobiDB-lite"/>
    </source>
</evidence>
<keyword evidence="3" id="KW-1185">Reference proteome</keyword>
<evidence type="ECO:0000313" key="2">
    <source>
        <dbReference type="EMBL" id="MFC7387973.1"/>
    </source>
</evidence>
<evidence type="ECO:0000313" key="3">
    <source>
        <dbReference type="Proteomes" id="UP001596496"/>
    </source>
</evidence>
<dbReference type="NCBIfam" id="NF045560">
    <property type="entry name" value="aroma_sacti_dom"/>
    <property type="match status" value="1"/>
</dbReference>
<dbReference type="RefSeq" id="WP_354848821.1">
    <property type="nucleotide sequence ID" value="NZ_JBHTCG010000048.1"/>
</dbReference>
<gene>
    <name evidence="2" type="ORF">ACFQSB_37600</name>
</gene>
<accession>A0ABW2PEM1</accession>
<protein>
    <submittedName>
        <fullName evidence="2">StsA-related sactipeptide RiPP</fullName>
    </submittedName>
</protein>
<dbReference type="EMBL" id="JBHTCG010000048">
    <property type="protein sequence ID" value="MFC7387973.1"/>
    <property type="molecule type" value="Genomic_DNA"/>
</dbReference>
<sequence length="90" mass="9383">MAFDPQRSLREAGILGDSPAPGLEAALATLTEEEANLLISLKNRVPGLVPEVLAHSLDGGWNRPEAAQHGFEAAMLCACGLWSGSGNAEN</sequence>
<proteinExistence type="predicted"/>
<dbReference type="InterPro" id="IPR054632">
    <property type="entry name" value="Aroma_sacti_dom"/>
</dbReference>
<organism evidence="2 3">
    <name type="scientific">Sphaerisporangium rhizosphaerae</name>
    <dbReference type="NCBI Taxonomy" id="2269375"/>
    <lineage>
        <taxon>Bacteria</taxon>
        <taxon>Bacillati</taxon>
        <taxon>Actinomycetota</taxon>
        <taxon>Actinomycetes</taxon>
        <taxon>Streptosporangiales</taxon>
        <taxon>Streptosporangiaceae</taxon>
        <taxon>Sphaerisporangium</taxon>
    </lineage>
</organism>
<dbReference type="NCBIfam" id="NF045559">
    <property type="entry name" value="sacti_RiPP_CxC"/>
    <property type="match status" value="1"/>
</dbReference>
<feature type="region of interest" description="Disordered" evidence="1">
    <location>
        <begin position="1"/>
        <end position="20"/>
    </location>
</feature>
<comment type="caution">
    <text evidence="2">The sequence shown here is derived from an EMBL/GenBank/DDBJ whole genome shotgun (WGS) entry which is preliminary data.</text>
</comment>